<sequence>MSEPEIKTEPVKETTVTDPAPVGDKPESIPYDRFKAVNDEKKALAEQVTEMKTEQDKTKADQEKIRKAQLEKQGEYKTLLEEANASLETVTSERDTAVLYRTDHEAKRREAINSTKGLTEEDKVAAEDMPIDAAENFITRLYHTEIKPGTDTR</sequence>
<evidence type="ECO:0000313" key="2">
    <source>
        <dbReference type="EMBL" id="KKL22989.1"/>
    </source>
</evidence>
<feature type="compositionally biased region" description="Basic and acidic residues" evidence="1">
    <location>
        <begin position="1"/>
        <end position="12"/>
    </location>
</feature>
<dbReference type="AlphaFoldDB" id="A0A0F9BMA8"/>
<feature type="non-terminal residue" evidence="2">
    <location>
        <position position="153"/>
    </location>
</feature>
<dbReference type="EMBL" id="LAZR01037140">
    <property type="protein sequence ID" value="KKL22989.1"/>
    <property type="molecule type" value="Genomic_DNA"/>
</dbReference>
<reference evidence="2" key="1">
    <citation type="journal article" date="2015" name="Nature">
        <title>Complex archaea that bridge the gap between prokaryotes and eukaryotes.</title>
        <authorList>
            <person name="Spang A."/>
            <person name="Saw J.H."/>
            <person name="Jorgensen S.L."/>
            <person name="Zaremba-Niedzwiedzka K."/>
            <person name="Martijn J."/>
            <person name="Lind A.E."/>
            <person name="van Eijk R."/>
            <person name="Schleper C."/>
            <person name="Guy L."/>
            <person name="Ettema T.J."/>
        </authorList>
    </citation>
    <scope>NUCLEOTIDE SEQUENCE</scope>
</reference>
<accession>A0A0F9BMA8</accession>
<feature type="region of interest" description="Disordered" evidence="1">
    <location>
        <begin position="1"/>
        <end position="30"/>
    </location>
</feature>
<evidence type="ECO:0000256" key="1">
    <source>
        <dbReference type="SAM" id="MobiDB-lite"/>
    </source>
</evidence>
<gene>
    <name evidence="2" type="ORF">LCGC14_2429920</name>
</gene>
<protein>
    <submittedName>
        <fullName evidence="2">Uncharacterized protein</fullName>
    </submittedName>
</protein>
<proteinExistence type="predicted"/>
<organism evidence="2">
    <name type="scientific">marine sediment metagenome</name>
    <dbReference type="NCBI Taxonomy" id="412755"/>
    <lineage>
        <taxon>unclassified sequences</taxon>
        <taxon>metagenomes</taxon>
        <taxon>ecological metagenomes</taxon>
    </lineage>
</organism>
<name>A0A0F9BMA8_9ZZZZ</name>
<comment type="caution">
    <text evidence="2">The sequence shown here is derived from an EMBL/GenBank/DDBJ whole genome shotgun (WGS) entry which is preliminary data.</text>
</comment>